<dbReference type="PANTHER" id="PTHR38108">
    <property type="entry name" value="UPF0319 PROTEIN YCCT"/>
    <property type="match status" value="1"/>
</dbReference>
<dbReference type="PANTHER" id="PTHR38108:SF1">
    <property type="entry name" value="UPF0319 PROTEIN YCCT"/>
    <property type="match status" value="1"/>
</dbReference>
<proteinExistence type="inferred from homology"/>
<dbReference type="AlphaFoldDB" id="A0AAW4GYF2"/>
<evidence type="ECO:0000313" key="6">
    <source>
        <dbReference type="Proteomes" id="UP000252427"/>
    </source>
</evidence>
<reference evidence="6 7" key="1">
    <citation type="submission" date="2018-06" db="EMBL/GenBank/DDBJ databases">
        <title>Draft genome sequences of nine Vibrio sp. clinical isolates from across the United States representing the closest known relative of Vibrio cholerae.</title>
        <authorList>
            <person name="Islam M.T."/>
            <person name="Liang K."/>
            <person name="Im M.S."/>
            <person name="Winkjer J."/>
            <person name="Busby S."/>
            <person name="Batra D."/>
            <person name="Rowe L."/>
            <person name="Tarr C.L."/>
            <person name="Boucher Y."/>
        </authorList>
    </citation>
    <scope>NUCLEOTIDE SEQUENCE [LARGE SCALE GENOMIC DNA]</scope>
    <source>
        <strain evidence="4 7">2016V-1111</strain>
        <strain evidence="5 6">2016V-1114</strain>
    </source>
</reference>
<dbReference type="Proteomes" id="UP000252488">
    <property type="component" value="Unassembled WGS sequence"/>
</dbReference>
<keyword evidence="7" id="KW-1185">Reference proteome</keyword>
<dbReference type="EMBL" id="QKKR01000030">
    <property type="protein sequence ID" value="RBM52622.1"/>
    <property type="molecule type" value="Genomic_DNA"/>
</dbReference>
<accession>A0AAW4GYF2</accession>
<evidence type="ECO:0000313" key="4">
    <source>
        <dbReference type="EMBL" id="RBM52622.1"/>
    </source>
</evidence>
<dbReference type="EMBL" id="QKKS01000064">
    <property type="protein sequence ID" value="RBM74071.1"/>
    <property type="molecule type" value="Genomic_DNA"/>
</dbReference>
<sequence length="222" mass="25183">MKKFYGVIGLIYILSSSSVLANIELNLPAEIDLLSVNMHSPQLDGQLFGDKKAELKNGENQIVFRYISSFNEREDVTKVYSDVIIAKFTASDVNLSFELPKYKDATEARKKITHLEWKLVDESGREIIKQEDTLPKAGIQLGRNYNHEATEYNQKGGIAAIGYTRVILPTPNHETAVDTNLKLENASTIPQGSNNLEQLQLWYSKASKEERKAFKKWMVDQE</sequence>
<evidence type="ECO:0000256" key="1">
    <source>
        <dbReference type="ARBA" id="ARBA00008490"/>
    </source>
</evidence>
<gene>
    <name evidence="4" type="ORF">DLR69_14810</name>
    <name evidence="5" type="ORF">DLR70_17705</name>
</gene>
<keyword evidence="2" id="KW-0732">Signal</keyword>
<comment type="caution">
    <text evidence="5">The sequence shown here is derived from an EMBL/GenBank/DDBJ whole genome shotgun (WGS) entry which is preliminary data.</text>
</comment>
<dbReference type="Pfam" id="PF09829">
    <property type="entry name" value="DUF2057"/>
    <property type="match status" value="1"/>
</dbReference>
<name>A0AAW4GYF2_9VIBR</name>
<comment type="similarity">
    <text evidence="1 3">Belongs to the UPF0319 family.</text>
</comment>
<dbReference type="Proteomes" id="UP000252427">
    <property type="component" value="Unassembled WGS sequence"/>
</dbReference>
<evidence type="ECO:0000313" key="5">
    <source>
        <dbReference type="EMBL" id="RBM74071.1"/>
    </source>
</evidence>
<evidence type="ECO:0000256" key="3">
    <source>
        <dbReference type="HAMAP-Rule" id="MF_00789"/>
    </source>
</evidence>
<evidence type="ECO:0000256" key="2">
    <source>
        <dbReference type="ARBA" id="ARBA00022729"/>
    </source>
</evidence>
<organism evidence="5 6">
    <name type="scientific">Vibrio paracholerae</name>
    <dbReference type="NCBI Taxonomy" id="650003"/>
    <lineage>
        <taxon>Bacteria</taxon>
        <taxon>Pseudomonadati</taxon>
        <taxon>Pseudomonadota</taxon>
        <taxon>Gammaproteobacteria</taxon>
        <taxon>Vibrionales</taxon>
        <taxon>Vibrionaceae</taxon>
        <taxon>Vibrio</taxon>
    </lineage>
</organism>
<dbReference type="RefSeq" id="WP_113593799.1">
    <property type="nucleotide sequence ID" value="NZ_CAWNVX010000031.1"/>
</dbReference>
<protein>
    <recommendedName>
        <fullName evidence="3">UPF0319 protein DLR69_14810</fullName>
    </recommendedName>
</protein>
<dbReference type="HAMAP" id="MF_00789">
    <property type="entry name" value="UPF0319"/>
    <property type="match status" value="1"/>
</dbReference>
<dbReference type="InterPro" id="IPR018635">
    <property type="entry name" value="UPF0319"/>
</dbReference>
<evidence type="ECO:0000313" key="7">
    <source>
        <dbReference type="Proteomes" id="UP000252488"/>
    </source>
</evidence>